<feature type="transmembrane region" description="Helical" evidence="5">
    <location>
        <begin position="220"/>
        <end position="241"/>
    </location>
</feature>
<protein>
    <submittedName>
        <fullName evidence="6">6737_t:CDS:1</fullName>
    </submittedName>
</protein>
<evidence type="ECO:0000256" key="4">
    <source>
        <dbReference type="ARBA" id="ARBA00023136"/>
    </source>
</evidence>
<dbReference type="InterPro" id="IPR005178">
    <property type="entry name" value="Ostalpha/TMEM184C"/>
</dbReference>
<dbReference type="PANTHER" id="PTHR23423">
    <property type="entry name" value="ORGANIC SOLUTE TRANSPORTER-RELATED"/>
    <property type="match status" value="1"/>
</dbReference>
<comment type="caution">
    <text evidence="6">The sequence shown here is derived from an EMBL/GenBank/DDBJ whole genome shotgun (WGS) entry which is preliminary data.</text>
</comment>
<gene>
    <name evidence="6" type="ORF">DERYTH_LOCUS7917</name>
</gene>
<accession>A0A9N9CKI0</accession>
<comment type="subcellular location">
    <subcellularLocation>
        <location evidence="1">Membrane</location>
        <topology evidence="1">Multi-pass membrane protein</topology>
    </subcellularLocation>
</comment>
<dbReference type="Proteomes" id="UP000789405">
    <property type="component" value="Unassembled WGS sequence"/>
</dbReference>
<feature type="transmembrane region" description="Helical" evidence="5">
    <location>
        <begin position="107"/>
        <end position="130"/>
    </location>
</feature>
<reference evidence="6" key="1">
    <citation type="submission" date="2021-06" db="EMBL/GenBank/DDBJ databases">
        <authorList>
            <person name="Kallberg Y."/>
            <person name="Tangrot J."/>
            <person name="Rosling A."/>
        </authorList>
    </citation>
    <scope>NUCLEOTIDE SEQUENCE</scope>
    <source>
        <strain evidence="6">MA453B</strain>
    </source>
</reference>
<evidence type="ECO:0000256" key="5">
    <source>
        <dbReference type="SAM" id="Phobius"/>
    </source>
</evidence>
<evidence type="ECO:0000313" key="7">
    <source>
        <dbReference type="Proteomes" id="UP000789405"/>
    </source>
</evidence>
<keyword evidence="2 5" id="KW-0812">Transmembrane</keyword>
<name>A0A9N9CKI0_9GLOM</name>
<evidence type="ECO:0000256" key="3">
    <source>
        <dbReference type="ARBA" id="ARBA00022989"/>
    </source>
</evidence>
<organism evidence="6 7">
    <name type="scientific">Dentiscutata erythropus</name>
    <dbReference type="NCBI Taxonomy" id="1348616"/>
    <lineage>
        <taxon>Eukaryota</taxon>
        <taxon>Fungi</taxon>
        <taxon>Fungi incertae sedis</taxon>
        <taxon>Mucoromycota</taxon>
        <taxon>Glomeromycotina</taxon>
        <taxon>Glomeromycetes</taxon>
        <taxon>Diversisporales</taxon>
        <taxon>Gigasporaceae</taxon>
        <taxon>Dentiscutata</taxon>
    </lineage>
</organism>
<evidence type="ECO:0000313" key="6">
    <source>
        <dbReference type="EMBL" id="CAG8606558.1"/>
    </source>
</evidence>
<keyword evidence="4 5" id="KW-0472">Membrane</keyword>
<dbReference type="Pfam" id="PF03619">
    <property type="entry name" value="Solute_trans_a"/>
    <property type="match status" value="1"/>
</dbReference>
<evidence type="ECO:0000256" key="1">
    <source>
        <dbReference type="ARBA" id="ARBA00004141"/>
    </source>
</evidence>
<feature type="transmembrane region" description="Helical" evidence="5">
    <location>
        <begin position="142"/>
        <end position="164"/>
    </location>
</feature>
<proteinExistence type="predicted"/>
<dbReference type="SMART" id="SM01417">
    <property type="entry name" value="Solute_trans_a"/>
    <property type="match status" value="1"/>
</dbReference>
<dbReference type="OrthoDB" id="14252at2759"/>
<feature type="transmembrane region" description="Helical" evidence="5">
    <location>
        <begin position="176"/>
        <end position="200"/>
    </location>
</feature>
<sequence>MDDLVNRTCPTENMADNDPSVFWDNGPHWDGKISTACRSNYFDAVRDCYEAFVIAAFFALLTQYVEDAPEENKEELAKIKEKCSFPLWCYRYRPTNERFLNIAKWGILQYVVLIPLITLATLITEATGVYCAESMSFAFAKIYLKSLQILSVTVAMYALIVFYSAIKDAIASEKPFFKLLCVKLVVFFSFWQAVTLSILASAGVIHESQYWTKANISRGINSLIICFEMMIFAFLHVYAFPYKPFRDYGKRTRTPVLKGLMDALNPIDIVWEVIFVSQKVWDIYKQRHTKVSPEKDAFNIHRAITLKRQKHKYQNLEEA</sequence>
<keyword evidence="7" id="KW-1185">Reference proteome</keyword>
<dbReference type="AlphaFoldDB" id="A0A9N9CKI0"/>
<dbReference type="GO" id="GO:0016020">
    <property type="term" value="C:membrane"/>
    <property type="evidence" value="ECO:0007669"/>
    <property type="project" value="UniProtKB-SubCell"/>
</dbReference>
<evidence type="ECO:0000256" key="2">
    <source>
        <dbReference type="ARBA" id="ARBA00022692"/>
    </source>
</evidence>
<dbReference type="EMBL" id="CAJVPY010003961">
    <property type="protein sequence ID" value="CAG8606558.1"/>
    <property type="molecule type" value="Genomic_DNA"/>
</dbReference>
<keyword evidence="3 5" id="KW-1133">Transmembrane helix</keyword>